<keyword evidence="4" id="KW-1185">Reference proteome</keyword>
<evidence type="ECO:0000313" key="3">
    <source>
        <dbReference type="EMBL" id="UUP19622.1"/>
    </source>
</evidence>
<evidence type="ECO:0000256" key="1">
    <source>
        <dbReference type="ARBA" id="ARBA00006484"/>
    </source>
</evidence>
<name>A0ABY5MBR8_9HYPH</name>
<dbReference type="GO" id="GO:0004316">
    <property type="term" value="F:3-oxoacyl-[acyl-carrier-protein] reductase (NADPH) activity"/>
    <property type="evidence" value="ECO:0007669"/>
    <property type="project" value="UniProtKB-EC"/>
</dbReference>
<reference evidence="2 4" key="1">
    <citation type="submission" date="2018-07" db="EMBL/GenBank/DDBJ databases">
        <title>Genome sequence of Nitratireductor thuwali#1536.</title>
        <authorList>
            <person name="Michoud G."/>
            <person name="Merlino G."/>
            <person name="Sefrji F.O."/>
            <person name="Daffonchio D."/>
        </authorList>
    </citation>
    <scope>NUCLEOTIDE SEQUENCE [LARGE SCALE GENOMIC DNA]</scope>
    <source>
        <strain evidence="2">1536</strain>
        <strain evidence="4">Nit1536</strain>
    </source>
</reference>
<dbReference type="InterPro" id="IPR036291">
    <property type="entry name" value="NAD(P)-bd_dom_sf"/>
</dbReference>
<dbReference type="Proteomes" id="UP001342418">
    <property type="component" value="Chromosome"/>
</dbReference>
<gene>
    <name evidence="2" type="primary">fabG_1</name>
    <name evidence="3" type="synonym">fabG_8</name>
    <name evidence="2" type="ORF">NTH_00012</name>
    <name evidence="3" type="ORF">NTH_04128</name>
</gene>
<keyword evidence="2" id="KW-0560">Oxidoreductase</keyword>
<dbReference type="PANTHER" id="PTHR42879">
    <property type="entry name" value="3-OXOACYL-(ACYL-CARRIER-PROTEIN) REDUCTASE"/>
    <property type="match status" value="1"/>
</dbReference>
<dbReference type="EMBL" id="CP030941">
    <property type="protein sequence ID" value="UUP15575.1"/>
    <property type="molecule type" value="Genomic_DNA"/>
</dbReference>
<dbReference type="Gene3D" id="3.40.50.720">
    <property type="entry name" value="NAD(P)-binding Rossmann-like Domain"/>
    <property type="match status" value="1"/>
</dbReference>
<accession>A0ABY5MBR8</accession>
<dbReference type="CDD" id="cd05344">
    <property type="entry name" value="BKR_like_SDR_like"/>
    <property type="match status" value="1"/>
</dbReference>
<proteinExistence type="inferred from homology"/>
<evidence type="ECO:0000313" key="4">
    <source>
        <dbReference type="Proteomes" id="UP001342418"/>
    </source>
</evidence>
<dbReference type="RefSeq" id="WP_338528075.1">
    <property type="nucleotide sequence ID" value="NZ_CP030941.1"/>
</dbReference>
<dbReference type="EMBL" id="CP030941">
    <property type="protein sequence ID" value="UUP19622.1"/>
    <property type="molecule type" value="Genomic_DNA"/>
</dbReference>
<dbReference type="InterPro" id="IPR002347">
    <property type="entry name" value="SDR_fam"/>
</dbReference>
<evidence type="ECO:0000313" key="2">
    <source>
        <dbReference type="EMBL" id="UUP15575.1"/>
    </source>
</evidence>
<dbReference type="SUPFAM" id="SSF51735">
    <property type="entry name" value="NAD(P)-binding Rossmann-fold domains"/>
    <property type="match status" value="1"/>
</dbReference>
<dbReference type="PRINTS" id="PR00081">
    <property type="entry name" value="GDHRDH"/>
</dbReference>
<protein>
    <submittedName>
        <fullName evidence="2">3-oxoacyl-[acyl-carrier-protein] reductase FabG</fullName>
        <ecNumber evidence="2">1.1.1.100</ecNumber>
    </submittedName>
</protein>
<sequence length="259" mass="27151">MDLGISGKNAIVCASSRGLGRGCAMALAEAGCRVVVNGRSADSVKRTAEEIRDRFSAEVAEVIGDVAEPAVQKALLAACPAPDILVNNNGGPPRRDFRELTREAMLDGVTQNMVVPLELIQAVVDGMAERGFGRIVNITSLSVYMPIEGLDLSSGARAGLTAFLAGVSRTVASSNVTINNILPGKMDTERLQGGIRRGAETSGMSVEQQAKLQMEAIPAKRFGTAEEFGKACAFLCSSHAGYITGQNLILDGGLYTSAF</sequence>
<comment type="similarity">
    <text evidence="1">Belongs to the short-chain dehydrogenases/reductases (SDR) family.</text>
</comment>
<dbReference type="Pfam" id="PF13561">
    <property type="entry name" value="adh_short_C2"/>
    <property type="match status" value="1"/>
</dbReference>
<dbReference type="InterPro" id="IPR050259">
    <property type="entry name" value="SDR"/>
</dbReference>
<organism evidence="2 4">
    <name type="scientific">Nitratireductor thuwali</name>
    <dbReference type="NCBI Taxonomy" id="2267699"/>
    <lineage>
        <taxon>Bacteria</taxon>
        <taxon>Pseudomonadati</taxon>
        <taxon>Pseudomonadota</taxon>
        <taxon>Alphaproteobacteria</taxon>
        <taxon>Hyphomicrobiales</taxon>
        <taxon>Phyllobacteriaceae</taxon>
        <taxon>Nitratireductor</taxon>
    </lineage>
</organism>
<dbReference type="PANTHER" id="PTHR42879:SF6">
    <property type="entry name" value="NADPH-DEPENDENT REDUCTASE BACG"/>
    <property type="match status" value="1"/>
</dbReference>
<dbReference type="EC" id="1.1.1.100" evidence="2"/>